<gene>
    <name evidence="1" type="ORF">J2S43_002223</name>
</gene>
<accession>A0ABT9MQY4</accession>
<keyword evidence="2" id="KW-1185">Reference proteome</keyword>
<dbReference type="EMBL" id="JAUSRA010000001">
    <property type="protein sequence ID" value="MDP9793711.1"/>
    <property type="molecule type" value="Genomic_DNA"/>
</dbReference>
<sequence>MVLPLDNSRSLLVLTAPAPQFKDKANGVAATDRDTGAPLVEVAVALTMDGGTPQVLRVSVPEPGVPKSLAMGQLVKATGLTLISGEKNGRSWNLFRANALTTVPAWPARTISPT</sequence>
<evidence type="ECO:0000313" key="2">
    <source>
        <dbReference type="Proteomes" id="UP001240984"/>
    </source>
</evidence>
<reference evidence="1 2" key="1">
    <citation type="submission" date="2023-07" db="EMBL/GenBank/DDBJ databases">
        <title>Sequencing the genomes of 1000 actinobacteria strains.</title>
        <authorList>
            <person name="Klenk H.-P."/>
        </authorList>
    </citation>
    <scope>NUCLEOTIDE SEQUENCE [LARGE SCALE GENOMIC DNA]</scope>
    <source>
        <strain evidence="1 2">DSM 44710</strain>
    </source>
</reference>
<organism evidence="1 2">
    <name type="scientific">Catenuloplanes nepalensis</name>
    <dbReference type="NCBI Taxonomy" id="587533"/>
    <lineage>
        <taxon>Bacteria</taxon>
        <taxon>Bacillati</taxon>
        <taxon>Actinomycetota</taxon>
        <taxon>Actinomycetes</taxon>
        <taxon>Micromonosporales</taxon>
        <taxon>Micromonosporaceae</taxon>
        <taxon>Catenuloplanes</taxon>
    </lineage>
</organism>
<comment type="caution">
    <text evidence="1">The sequence shown here is derived from an EMBL/GenBank/DDBJ whole genome shotgun (WGS) entry which is preliminary data.</text>
</comment>
<proteinExistence type="predicted"/>
<evidence type="ECO:0000313" key="1">
    <source>
        <dbReference type="EMBL" id="MDP9793711.1"/>
    </source>
</evidence>
<name>A0ABT9MQY4_9ACTN</name>
<protein>
    <submittedName>
        <fullName evidence="1">Uncharacterized protein</fullName>
    </submittedName>
</protein>
<dbReference type="Proteomes" id="UP001240984">
    <property type="component" value="Unassembled WGS sequence"/>
</dbReference>